<gene>
    <name evidence="1" type="ORF">K491DRAFT_682552</name>
</gene>
<sequence>MFLANITTLMMATAQITNPNLTDTDFNSWYNTALLPLFMTNHNASLGVRYKLIPQPTTPKPPEWQYMALYKTHENTTASPSIEDILPRALNERDIGPNDVAIEISSWTHIQTFESLREKRGEVPAGRPKIANVVRIEPREGGDAELDEWYRKQHLDMLSMLPNYRRTTRYQSADGSKPRSLAVHEWDTTDMDPYVGEVLNNTELTKSVMNGILTFDSWRWDRIFEKGNLTEKL</sequence>
<evidence type="ECO:0000313" key="2">
    <source>
        <dbReference type="Proteomes" id="UP000799324"/>
    </source>
</evidence>
<proteinExistence type="predicted"/>
<keyword evidence="2" id="KW-1185">Reference proteome</keyword>
<name>A0A6A6SVJ4_9PLEO</name>
<protein>
    <recommendedName>
        <fullName evidence="3">EthD domain-containing protein</fullName>
    </recommendedName>
</protein>
<accession>A0A6A6SVJ4</accession>
<dbReference type="OrthoDB" id="2851338at2759"/>
<reference evidence="1" key="1">
    <citation type="journal article" date="2020" name="Stud. Mycol.">
        <title>101 Dothideomycetes genomes: a test case for predicting lifestyles and emergence of pathogens.</title>
        <authorList>
            <person name="Haridas S."/>
            <person name="Albert R."/>
            <person name="Binder M."/>
            <person name="Bloem J."/>
            <person name="Labutti K."/>
            <person name="Salamov A."/>
            <person name="Andreopoulos B."/>
            <person name="Baker S."/>
            <person name="Barry K."/>
            <person name="Bills G."/>
            <person name="Bluhm B."/>
            <person name="Cannon C."/>
            <person name="Castanera R."/>
            <person name="Culley D."/>
            <person name="Daum C."/>
            <person name="Ezra D."/>
            <person name="Gonzalez J."/>
            <person name="Henrissat B."/>
            <person name="Kuo A."/>
            <person name="Liang C."/>
            <person name="Lipzen A."/>
            <person name="Lutzoni F."/>
            <person name="Magnuson J."/>
            <person name="Mondo S."/>
            <person name="Nolan M."/>
            <person name="Ohm R."/>
            <person name="Pangilinan J."/>
            <person name="Park H.-J."/>
            <person name="Ramirez L."/>
            <person name="Alfaro M."/>
            <person name="Sun H."/>
            <person name="Tritt A."/>
            <person name="Yoshinaga Y."/>
            <person name="Zwiers L.-H."/>
            <person name="Turgeon B."/>
            <person name="Goodwin S."/>
            <person name="Spatafora J."/>
            <person name="Crous P."/>
            <person name="Grigoriev I."/>
        </authorList>
    </citation>
    <scope>NUCLEOTIDE SEQUENCE</scope>
    <source>
        <strain evidence="1">CBS 122681</strain>
    </source>
</reference>
<dbReference type="EMBL" id="MU004438">
    <property type="protein sequence ID" value="KAF2651001.1"/>
    <property type="molecule type" value="Genomic_DNA"/>
</dbReference>
<evidence type="ECO:0000313" key="1">
    <source>
        <dbReference type="EMBL" id="KAF2651001.1"/>
    </source>
</evidence>
<evidence type="ECO:0008006" key="3">
    <source>
        <dbReference type="Google" id="ProtNLM"/>
    </source>
</evidence>
<dbReference type="Proteomes" id="UP000799324">
    <property type="component" value="Unassembled WGS sequence"/>
</dbReference>
<dbReference type="AlphaFoldDB" id="A0A6A6SVJ4"/>
<organism evidence="1 2">
    <name type="scientific">Lophiostoma macrostomum CBS 122681</name>
    <dbReference type="NCBI Taxonomy" id="1314788"/>
    <lineage>
        <taxon>Eukaryota</taxon>
        <taxon>Fungi</taxon>
        <taxon>Dikarya</taxon>
        <taxon>Ascomycota</taxon>
        <taxon>Pezizomycotina</taxon>
        <taxon>Dothideomycetes</taxon>
        <taxon>Pleosporomycetidae</taxon>
        <taxon>Pleosporales</taxon>
        <taxon>Lophiostomataceae</taxon>
        <taxon>Lophiostoma</taxon>
    </lineage>
</organism>